<organism evidence="1 2">
    <name type="scientific">Rangifer tarandus platyrhynchus</name>
    <name type="common">Svalbard reindeer</name>
    <dbReference type="NCBI Taxonomy" id="3082113"/>
    <lineage>
        <taxon>Eukaryota</taxon>
        <taxon>Metazoa</taxon>
        <taxon>Chordata</taxon>
        <taxon>Craniata</taxon>
        <taxon>Vertebrata</taxon>
        <taxon>Euteleostomi</taxon>
        <taxon>Mammalia</taxon>
        <taxon>Eutheria</taxon>
        <taxon>Laurasiatheria</taxon>
        <taxon>Artiodactyla</taxon>
        <taxon>Ruminantia</taxon>
        <taxon>Pecora</taxon>
        <taxon>Cervidae</taxon>
        <taxon>Odocoileinae</taxon>
        <taxon>Rangifer</taxon>
    </lineage>
</organism>
<proteinExistence type="predicted"/>
<dbReference type="Proteomes" id="UP001176941">
    <property type="component" value="Chromosome 20"/>
</dbReference>
<reference evidence="1" key="1">
    <citation type="submission" date="2023-04" db="EMBL/GenBank/DDBJ databases">
        <authorList>
            <consortium name="ELIXIR-Norway"/>
        </authorList>
    </citation>
    <scope>NUCLEOTIDE SEQUENCE [LARGE SCALE GENOMIC DNA]</scope>
</reference>
<dbReference type="EMBL" id="OX459956">
    <property type="protein sequence ID" value="CAI9161833.1"/>
    <property type="molecule type" value="Genomic_DNA"/>
</dbReference>
<evidence type="ECO:0000313" key="2">
    <source>
        <dbReference type="Proteomes" id="UP001176941"/>
    </source>
</evidence>
<evidence type="ECO:0000313" key="1">
    <source>
        <dbReference type="EMBL" id="CAI9161833.1"/>
    </source>
</evidence>
<gene>
    <name evidence="1" type="ORF">MRATA1EN1_LOCUS10795</name>
</gene>
<sequence length="117" mass="13013">MCYTCEKQEGVEMWLERDEDSMTTGHRTLQRGSCKVSPELTVPLISRQTPDLGNAIVAGLSEEAVEEDKLKSTTLKKKILNGLGYLSLESVGPATLDEGQECEKVSEFGEEDENFWP</sequence>
<name>A0ABN8YK74_RANTA</name>
<accession>A0ABN8YK74</accession>
<protein>
    <submittedName>
        <fullName evidence="1">Uncharacterized protein</fullName>
    </submittedName>
</protein>
<keyword evidence="2" id="KW-1185">Reference proteome</keyword>